<evidence type="ECO:0000256" key="9">
    <source>
        <dbReference type="HAMAP-Rule" id="MF_03101"/>
    </source>
</evidence>
<feature type="binding site" evidence="9">
    <location>
        <position position="262"/>
    </location>
    <ligand>
        <name>Fe cation</name>
        <dbReference type="ChEBI" id="CHEBI:24875"/>
        <label>2</label>
    </ligand>
</feature>
<evidence type="ECO:0000256" key="3">
    <source>
        <dbReference type="ARBA" id="ARBA00022723"/>
    </source>
</evidence>
<dbReference type="Gene3D" id="1.25.10.10">
    <property type="entry name" value="Leucine-rich Repeat Variant"/>
    <property type="match status" value="2"/>
</dbReference>
<feature type="binding site" evidence="9">
    <location>
        <position position="230"/>
    </location>
    <ligand>
        <name>Fe cation</name>
        <dbReference type="ChEBI" id="CHEBI:24875"/>
        <label>2</label>
    </ligand>
</feature>
<comment type="pathway">
    <text evidence="2 9">Protein modification; eIF5A hypusination.</text>
</comment>
<evidence type="ECO:0000256" key="1">
    <source>
        <dbReference type="ARBA" id="ARBA00000068"/>
    </source>
</evidence>
<keyword evidence="5 9" id="KW-0560">Oxidoreductase</keyword>
<dbReference type="SMART" id="SM00567">
    <property type="entry name" value="EZ_HEAT"/>
    <property type="match status" value="5"/>
</dbReference>
<evidence type="ECO:0000256" key="5">
    <source>
        <dbReference type="ARBA" id="ARBA00023002"/>
    </source>
</evidence>
<dbReference type="InterPro" id="IPR016024">
    <property type="entry name" value="ARM-type_fold"/>
</dbReference>
<dbReference type="InterPro" id="IPR004155">
    <property type="entry name" value="PBS_lyase_HEAT"/>
</dbReference>
<feature type="binding site" evidence="9">
    <location>
        <position position="101"/>
    </location>
    <ligand>
        <name>Fe cation</name>
        <dbReference type="ChEBI" id="CHEBI:24875"/>
        <label>1</label>
    </ligand>
</feature>
<gene>
    <name evidence="10" type="ORF">AKO1_001882</name>
</gene>
<evidence type="ECO:0000313" key="10">
    <source>
        <dbReference type="EMBL" id="KAL0486200.1"/>
    </source>
</evidence>
<keyword evidence="11" id="KW-1185">Reference proteome</keyword>
<keyword evidence="8 9" id="KW-0386">Hypusine biosynthesis</keyword>
<dbReference type="GO" id="GO:0046872">
    <property type="term" value="F:metal ion binding"/>
    <property type="evidence" value="ECO:0007669"/>
    <property type="project" value="UniProtKB-KW"/>
</dbReference>
<dbReference type="Proteomes" id="UP001431209">
    <property type="component" value="Unassembled WGS sequence"/>
</dbReference>
<feature type="binding site" evidence="9">
    <location>
        <position position="68"/>
    </location>
    <ligand>
        <name>Fe cation</name>
        <dbReference type="ChEBI" id="CHEBI:24875"/>
        <label>1</label>
    </ligand>
</feature>
<dbReference type="PANTHER" id="PTHR12697">
    <property type="entry name" value="PBS LYASE HEAT-LIKE PROTEIN"/>
    <property type="match status" value="1"/>
</dbReference>
<evidence type="ECO:0000256" key="4">
    <source>
        <dbReference type="ARBA" id="ARBA00022737"/>
    </source>
</evidence>
<comment type="function">
    <text evidence="9">Catalyzes the hydroxylation of the N(6)-(4-aminobutyl)-L-lysine intermediate to form hypusine, an essential post-translational modification only found in mature eIF-5A factor.</text>
</comment>
<dbReference type="SUPFAM" id="SSF48371">
    <property type="entry name" value="ARM repeat"/>
    <property type="match status" value="1"/>
</dbReference>
<dbReference type="PANTHER" id="PTHR12697:SF5">
    <property type="entry name" value="DEOXYHYPUSINE HYDROXYLASE"/>
    <property type="match status" value="1"/>
</dbReference>
<proteinExistence type="inferred from homology"/>
<accession>A0AAW2Z9R2</accession>
<evidence type="ECO:0000313" key="11">
    <source>
        <dbReference type="Proteomes" id="UP001431209"/>
    </source>
</evidence>
<comment type="similarity">
    <text evidence="9">Belongs to the deoxyhypusine hydroxylase family.</text>
</comment>
<feature type="binding site" evidence="9">
    <location>
        <position position="100"/>
    </location>
    <ligand>
        <name>Fe cation</name>
        <dbReference type="ChEBI" id="CHEBI:24875"/>
        <label>1</label>
    </ligand>
</feature>
<reference evidence="10 11" key="1">
    <citation type="submission" date="2024-03" db="EMBL/GenBank/DDBJ databases">
        <title>The Acrasis kona genome and developmental transcriptomes reveal deep origins of eukaryotic multicellular pathways.</title>
        <authorList>
            <person name="Sheikh S."/>
            <person name="Fu C.-J."/>
            <person name="Brown M.W."/>
            <person name="Baldauf S.L."/>
        </authorList>
    </citation>
    <scope>NUCLEOTIDE SEQUENCE [LARGE SCALE GENOMIC DNA]</scope>
    <source>
        <strain evidence="10 11">ATCC MYA-3509</strain>
    </source>
</reference>
<dbReference type="EC" id="1.14.99.29" evidence="9"/>
<feature type="binding site" evidence="9">
    <location>
        <position position="67"/>
    </location>
    <ligand>
        <name>Fe cation</name>
        <dbReference type="ChEBI" id="CHEBI:24875"/>
        <label>1</label>
    </ligand>
</feature>
<dbReference type="InterPro" id="IPR011989">
    <property type="entry name" value="ARM-like"/>
</dbReference>
<protein>
    <recommendedName>
        <fullName evidence="9">Deoxyhypusine hydroxylase</fullName>
        <shortName evidence="9">DOHH</shortName>
        <ecNumber evidence="9">1.14.99.29</ecNumber>
    </recommendedName>
    <alternativeName>
        <fullName evidence="9">Deoxyhypusine dioxygenase</fullName>
    </alternativeName>
    <alternativeName>
        <fullName evidence="9">Deoxyhypusine monooxygenase</fullName>
    </alternativeName>
</protein>
<dbReference type="AlphaFoldDB" id="A0AAW2Z9R2"/>
<sequence>MGEEGPEVTNEFDGMSNEELSKMLADENVSIAKRSRMLWVLREFTDKKAAIDILKSGLVSESALLKHELCYVMGQIADEYALPILTHVLDDVNEDSMVRHEAGEALGAISQEDALPILRKYLNDPVREVRETCELAVKNIEDRLKGHVETDPDVIAEFQSIDPAPAPRNYKQMTTQELKVIYLDESKSLYERYKAMFGLRNRSSVLNDREATMAICDGFFTQDGALFKHEVAFVLGQLQKQETADILEKVLRDPEMHCMVRHEAAEALGSISNTRSMALLEEFKNDPDQVVKDSCIVAIDMHNYWSNFVHREEETIKD</sequence>
<keyword evidence="4" id="KW-0677">Repeat</keyword>
<evidence type="ECO:0000256" key="6">
    <source>
        <dbReference type="ARBA" id="ARBA00023004"/>
    </source>
</evidence>
<evidence type="ECO:0000256" key="2">
    <source>
        <dbReference type="ARBA" id="ARBA00005041"/>
    </source>
</evidence>
<comment type="cofactor">
    <cofactor evidence="9">
        <name>Fe(2+)</name>
        <dbReference type="ChEBI" id="CHEBI:29033"/>
    </cofactor>
    <text evidence="9">Binds 2 Fe(2+) ions per subunit.</text>
</comment>
<dbReference type="GO" id="GO:0019135">
    <property type="term" value="F:deoxyhypusine monooxygenase activity"/>
    <property type="evidence" value="ECO:0007669"/>
    <property type="project" value="UniProtKB-UniRule"/>
</dbReference>
<feature type="binding site" evidence="9">
    <location>
        <position position="229"/>
    </location>
    <ligand>
        <name>Fe cation</name>
        <dbReference type="ChEBI" id="CHEBI:24875"/>
        <label>2</label>
    </ligand>
</feature>
<dbReference type="Pfam" id="PF13646">
    <property type="entry name" value="HEAT_2"/>
    <property type="match status" value="2"/>
</dbReference>
<keyword evidence="7 9" id="KW-0503">Monooxygenase</keyword>
<comment type="caution">
    <text evidence="10">The sequence shown here is derived from an EMBL/GenBank/DDBJ whole genome shotgun (WGS) entry which is preliminary data.</text>
</comment>
<name>A0AAW2Z9R2_9EUKA</name>
<dbReference type="EMBL" id="JAOPGA020001206">
    <property type="protein sequence ID" value="KAL0486200.1"/>
    <property type="molecule type" value="Genomic_DNA"/>
</dbReference>
<dbReference type="HAMAP" id="MF_03101">
    <property type="entry name" value="Deoxyhypusine_hydroxylase"/>
    <property type="match status" value="1"/>
</dbReference>
<organism evidence="10 11">
    <name type="scientific">Acrasis kona</name>
    <dbReference type="NCBI Taxonomy" id="1008807"/>
    <lineage>
        <taxon>Eukaryota</taxon>
        <taxon>Discoba</taxon>
        <taxon>Heterolobosea</taxon>
        <taxon>Tetramitia</taxon>
        <taxon>Eutetramitia</taxon>
        <taxon>Acrasidae</taxon>
        <taxon>Acrasis</taxon>
    </lineage>
</organism>
<evidence type="ECO:0000256" key="7">
    <source>
        <dbReference type="ARBA" id="ARBA00023033"/>
    </source>
</evidence>
<feature type="binding site" evidence="9">
    <location>
        <position position="263"/>
    </location>
    <ligand>
        <name>Fe cation</name>
        <dbReference type="ChEBI" id="CHEBI:24875"/>
        <label>2</label>
    </ligand>
</feature>
<evidence type="ECO:0000256" key="8">
    <source>
        <dbReference type="ARBA" id="ARBA00023256"/>
    </source>
</evidence>
<keyword evidence="6 9" id="KW-0408">Iron</keyword>
<dbReference type="InterPro" id="IPR027517">
    <property type="entry name" value="Deoxyhypusine_hydroxylase"/>
</dbReference>
<keyword evidence="3 9" id="KW-0479">Metal-binding</keyword>
<comment type="catalytic activity">
    <reaction evidence="1 9">
        <text>[eIF5A protein]-deoxyhypusine + AH2 + O2 = [eIF5A protein]-hypusine + A + H2O</text>
        <dbReference type="Rhea" id="RHEA:14101"/>
        <dbReference type="Rhea" id="RHEA-COMP:10144"/>
        <dbReference type="Rhea" id="RHEA-COMP:12592"/>
        <dbReference type="ChEBI" id="CHEBI:13193"/>
        <dbReference type="ChEBI" id="CHEBI:15377"/>
        <dbReference type="ChEBI" id="CHEBI:15379"/>
        <dbReference type="ChEBI" id="CHEBI:17499"/>
        <dbReference type="ChEBI" id="CHEBI:82657"/>
        <dbReference type="ChEBI" id="CHEBI:91175"/>
        <dbReference type="EC" id="1.14.99.29"/>
    </reaction>
</comment>